<evidence type="ECO:0000313" key="1">
    <source>
        <dbReference type="EMBL" id="QLG89271.1"/>
    </source>
</evidence>
<accession>A0A7H9BME8</accession>
<evidence type="ECO:0000313" key="2">
    <source>
        <dbReference type="Proteomes" id="UP000509597"/>
    </source>
</evidence>
<gene>
    <name evidence="1" type="ORF">HQ393_14035</name>
</gene>
<sequence>MHTKAKQRMVLIAILGLCILPLLLAQAAWQWARPSGGKSYGQLLAQPLLSASQLNGRPQWQLLAHGDAACGERTQQLTQIATHLQRAQGREQARLQVSQCLSLAHTLPEGIYLIDPHGNAVLRYTPEQLAEPKGRQAALREIGVVLKNNPSLG</sequence>
<name>A0A7H9BME8_9NEIS</name>
<dbReference type="KEGG" id="chiz:HQ393_14035"/>
<dbReference type="Proteomes" id="UP000509597">
    <property type="component" value="Chromosome"/>
</dbReference>
<dbReference type="EMBL" id="CP058627">
    <property type="protein sequence ID" value="QLG89271.1"/>
    <property type="molecule type" value="Genomic_DNA"/>
</dbReference>
<protein>
    <submittedName>
        <fullName evidence="1">Uncharacterized protein</fullName>
    </submittedName>
</protein>
<organism evidence="1 2">
    <name type="scientific">Chitinibacter bivalviorum</name>
    <dbReference type="NCBI Taxonomy" id="2739434"/>
    <lineage>
        <taxon>Bacteria</taxon>
        <taxon>Pseudomonadati</taxon>
        <taxon>Pseudomonadota</taxon>
        <taxon>Betaproteobacteria</taxon>
        <taxon>Neisseriales</taxon>
        <taxon>Chitinibacteraceae</taxon>
        <taxon>Chitinibacter</taxon>
    </lineage>
</organism>
<proteinExistence type="predicted"/>
<dbReference type="RefSeq" id="WP_179355767.1">
    <property type="nucleotide sequence ID" value="NZ_CP058627.1"/>
</dbReference>
<keyword evidence="2" id="KW-1185">Reference proteome</keyword>
<dbReference type="AlphaFoldDB" id="A0A7H9BME8"/>
<reference evidence="1 2" key="1">
    <citation type="submission" date="2020-07" db="EMBL/GenBank/DDBJ databases">
        <title>Complete genome sequence of Chitinibacter sp. 2T18.</title>
        <authorList>
            <person name="Bae J.-W."/>
            <person name="Choi J.-W."/>
        </authorList>
    </citation>
    <scope>NUCLEOTIDE SEQUENCE [LARGE SCALE GENOMIC DNA]</scope>
    <source>
        <strain evidence="1 2">2T18</strain>
    </source>
</reference>